<feature type="region of interest" description="Disordered" evidence="1">
    <location>
        <begin position="241"/>
        <end position="301"/>
    </location>
</feature>
<dbReference type="GO" id="GO:0017108">
    <property type="term" value="F:5'-flap endonuclease activity"/>
    <property type="evidence" value="ECO:0007669"/>
    <property type="project" value="TreeGrafter"/>
</dbReference>
<protein>
    <recommendedName>
        <fullName evidence="2">XPG N-terminal domain-containing protein</fullName>
    </recommendedName>
</protein>
<keyword evidence="4" id="KW-1185">Reference proteome</keyword>
<feature type="domain" description="XPG N-terminal" evidence="2">
    <location>
        <begin position="1"/>
        <end position="97"/>
    </location>
</feature>
<dbReference type="Pfam" id="PF00752">
    <property type="entry name" value="XPG_N"/>
    <property type="match status" value="1"/>
</dbReference>
<dbReference type="InterPro" id="IPR006084">
    <property type="entry name" value="XPG/Rad2"/>
</dbReference>
<dbReference type="InterPro" id="IPR029060">
    <property type="entry name" value="PIN-like_dom_sf"/>
</dbReference>
<evidence type="ECO:0000313" key="4">
    <source>
        <dbReference type="Proteomes" id="UP001186944"/>
    </source>
</evidence>
<dbReference type="PANTHER" id="PTHR11081">
    <property type="entry name" value="FLAP ENDONUCLEASE FAMILY MEMBER"/>
    <property type="match status" value="1"/>
</dbReference>
<dbReference type="PANTHER" id="PTHR11081:SF59">
    <property type="entry name" value="FI23547P1"/>
    <property type="match status" value="1"/>
</dbReference>
<dbReference type="Proteomes" id="UP001186944">
    <property type="component" value="Unassembled WGS sequence"/>
</dbReference>
<dbReference type="SUPFAM" id="SSF88723">
    <property type="entry name" value="PIN domain-like"/>
    <property type="match status" value="1"/>
</dbReference>
<dbReference type="InterPro" id="IPR006085">
    <property type="entry name" value="XPG_DNA_repair_N"/>
</dbReference>
<gene>
    <name evidence="3" type="ORF">FSP39_007573</name>
</gene>
<evidence type="ECO:0000313" key="3">
    <source>
        <dbReference type="EMBL" id="KAK3097214.1"/>
    </source>
</evidence>
<comment type="caution">
    <text evidence="3">The sequence shown here is derived from an EMBL/GenBank/DDBJ whole genome shotgun (WGS) entry which is preliminary data.</text>
</comment>
<reference evidence="3" key="1">
    <citation type="submission" date="2019-08" db="EMBL/GenBank/DDBJ databases">
        <title>The improved chromosome-level genome for the pearl oyster Pinctada fucata martensii using PacBio sequencing and Hi-C.</title>
        <authorList>
            <person name="Zheng Z."/>
        </authorList>
    </citation>
    <scope>NUCLEOTIDE SEQUENCE</scope>
    <source>
        <strain evidence="3">ZZ-2019</strain>
        <tissue evidence="3">Adductor muscle</tissue>
    </source>
</reference>
<proteinExistence type="predicted"/>
<dbReference type="SMART" id="SM00485">
    <property type="entry name" value="XPGN"/>
    <property type="match status" value="1"/>
</dbReference>
<dbReference type="AlphaFoldDB" id="A0AA89BWQ6"/>
<feature type="compositionally biased region" description="Polar residues" evidence="1">
    <location>
        <begin position="278"/>
        <end position="301"/>
    </location>
</feature>
<dbReference type="Gene3D" id="3.40.50.1010">
    <property type="entry name" value="5'-nuclease"/>
    <property type="match status" value="1"/>
</dbReference>
<sequence length="301" mass="34613">MGVTGLFELISPCARCAVPVSELEGQTIAVDLSSWIVESKRVQVAQQGYSQLHLRNLFLRCSALMSSNVKLVFVLEGQVPEIKKETMRLRAGDSSKSHDHDFRSYYDKVQRKVIKEFQEGSEIRTEQKLHWSEIDVPRLKSFLSEELRWNDREIFDKVSSLLVNVQMNLDTESRRSKENLVCPIRVIKECTRHKTACVEVEWSALGCDSINMSYSITVEKAKFLRHHSQLLETYQTEKEKEKREKRINKKGCKRKANESDSVQESKMTDFFKVKKKPSNQPSKTGSPETMPCSSSDVISID</sequence>
<organism evidence="3 4">
    <name type="scientific">Pinctada imbricata</name>
    <name type="common">Atlantic pearl-oyster</name>
    <name type="synonym">Pinctada martensii</name>
    <dbReference type="NCBI Taxonomy" id="66713"/>
    <lineage>
        <taxon>Eukaryota</taxon>
        <taxon>Metazoa</taxon>
        <taxon>Spiralia</taxon>
        <taxon>Lophotrochozoa</taxon>
        <taxon>Mollusca</taxon>
        <taxon>Bivalvia</taxon>
        <taxon>Autobranchia</taxon>
        <taxon>Pteriomorphia</taxon>
        <taxon>Pterioida</taxon>
        <taxon>Pterioidea</taxon>
        <taxon>Pteriidae</taxon>
        <taxon>Pinctada</taxon>
    </lineage>
</organism>
<feature type="compositionally biased region" description="Basic residues" evidence="1">
    <location>
        <begin position="245"/>
        <end position="254"/>
    </location>
</feature>
<dbReference type="EMBL" id="VSWD01000007">
    <property type="protein sequence ID" value="KAK3097214.1"/>
    <property type="molecule type" value="Genomic_DNA"/>
</dbReference>
<evidence type="ECO:0000256" key="1">
    <source>
        <dbReference type="SAM" id="MobiDB-lite"/>
    </source>
</evidence>
<evidence type="ECO:0000259" key="2">
    <source>
        <dbReference type="SMART" id="SM00485"/>
    </source>
</evidence>
<accession>A0AA89BWQ6</accession>
<name>A0AA89BWQ6_PINIB</name>